<evidence type="ECO:0000256" key="4">
    <source>
        <dbReference type="ARBA" id="ARBA00023015"/>
    </source>
</evidence>
<keyword evidence="4 9" id="KW-0805">Transcription regulation</keyword>
<dbReference type="OrthoDB" id="205099at2759"/>
<feature type="region of interest" description="Disordered" evidence="10">
    <location>
        <begin position="15"/>
        <end position="40"/>
    </location>
</feature>
<evidence type="ECO:0000256" key="6">
    <source>
        <dbReference type="ARBA" id="ARBA00023163"/>
    </source>
</evidence>
<protein>
    <recommendedName>
        <fullName evidence="3 9">Mediator of RNA polymerase II transcription subunit 14</fullName>
    </recommendedName>
    <alternativeName>
        <fullName evidence="8 9">Mediator complex subunit 14</fullName>
    </alternativeName>
</protein>
<keyword evidence="6 9" id="KW-0804">Transcription</keyword>
<dbReference type="EMBL" id="LT598489">
    <property type="protein sequence ID" value="SCV99710.1"/>
    <property type="molecule type" value="Genomic_DNA"/>
</dbReference>
<comment type="similarity">
    <text evidence="2 9">Belongs to the Mediator complex subunit 14 family.</text>
</comment>
<keyword evidence="7 9" id="KW-0539">Nucleus</keyword>
<dbReference type="OMA" id="MIDLLNW"/>
<name>A0A1G4M793_LACFM</name>
<gene>
    <name evidence="12" type="ORF">LAFE_0B00804G</name>
</gene>
<evidence type="ECO:0000259" key="11">
    <source>
        <dbReference type="Pfam" id="PF08638"/>
    </source>
</evidence>
<evidence type="ECO:0000256" key="9">
    <source>
        <dbReference type="RuleBase" id="RU365082"/>
    </source>
</evidence>
<comment type="function">
    <text evidence="9">Component of the Mediator complex, a coactivator involved in the regulated transcription of nearly all RNA polymerase II-dependent genes. Mediator functions as a bridge to convey information from gene-specific regulatory proteins to the basal RNA polymerase II transcription machinery. Mediator is recruited to promoters by direct interactions with regulatory proteins and serves as a scaffold for the assembly of a functional preinitiation complex with RNA polymerase II and the general transcription factors.</text>
</comment>
<dbReference type="Proteomes" id="UP000190831">
    <property type="component" value="Chromosome B"/>
</dbReference>
<comment type="subunit">
    <text evidence="9">Component of the Mediator complex.</text>
</comment>
<evidence type="ECO:0000256" key="10">
    <source>
        <dbReference type="SAM" id="MobiDB-lite"/>
    </source>
</evidence>
<comment type="subcellular location">
    <subcellularLocation>
        <location evidence="1 9">Nucleus</location>
    </subcellularLocation>
</comment>
<dbReference type="Pfam" id="PF08638">
    <property type="entry name" value="Med14"/>
    <property type="match status" value="1"/>
</dbReference>
<feature type="domain" description="Mediator complex subunit MED14 N-terminal" evidence="11">
    <location>
        <begin position="55"/>
        <end position="250"/>
    </location>
</feature>
<dbReference type="PANTHER" id="PTHR12809">
    <property type="entry name" value="MEDIATOR COMPLEX SUBUNIT"/>
    <property type="match status" value="1"/>
</dbReference>
<dbReference type="InterPro" id="IPR055122">
    <property type="entry name" value="Med14_N"/>
</dbReference>
<dbReference type="GO" id="GO:0070847">
    <property type="term" value="C:core mediator complex"/>
    <property type="evidence" value="ECO:0007669"/>
    <property type="project" value="TreeGrafter"/>
</dbReference>
<evidence type="ECO:0000313" key="12">
    <source>
        <dbReference type="EMBL" id="SCV99710.1"/>
    </source>
</evidence>
<reference evidence="13" key="1">
    <citation type="submission" date="2016-03" db="EMBL/GenBank/DDBJ databases">
        <authorList>
            <person name="Devillers H."/>
        </authorList>
    </citation>
    <scope>NUCLEOTIDE SEQUENCE [LARGE SCALE GENOMIC DNA]</scope>
</reference>
<keyword evidence="13" id="KW-1185">Reference proteome</keyword>
<evidence type="ECO:0000256" key="3">
    <source>
        <dbReference type="ARBA" id="ARBA00019619"/>
    </source>
</evidence>
<evidence type="ECO:0000256" key="7">
    <source>
        <dbReference type="ARBA" id="ARBA00023242"/>
    </source>
</evidence>
<feature type="compositionally biased region" description="Polar residues" evidence="10">
    <location>
        <begin position="17"/>
        <end position="34"/>
    </location>
</feature>
<organism evidence="12 13">
    <name type="scientific">Lachancea fermentati</name>
    <name type="common">Zygosaccharomyces fermentati</name>
    <dbReference type="NCBI Taxonomy" id="4955"/>
    <lineage>
        <taxon>Eukaryota</taxon>
        <taxon>Fungi</taxon>
        <taxon>Dikarya</taxon>
        <taxon>Ascomycota</taxon>
        <taxon>Saccharomycotina</taxon>
        <taxon>Saccharomycetes</taxon>
        <taxon>Saccharomycetales</taxon>
        <taxon>Saccharomycetaceae</taxon>
        <taxon>Lachancea</taxon>
    </lineage>
</organism>
<sequence>MTTAVQDFKVFNGGGLQSNTSQKQELSRTSMTQRQDNKAVRFDPPEIPHVEFNQSPLSLIIRNLTVFTIKEIAQFFKTSAHQSQDAGTRKASFLQMIIYLRNQFLRLYVLIKWCKTIKKNNFNTMIDLLNWFRGSNMSVNNCIWALKNNLVSMANAKLPNPDLVTALEVLSLGRPNLPTHNLKLSGDEGSEDVSVIPAKLILKRIRDLNTLLSIRISLMELPDQFYQYKVRDGKLVITVEKEFEVQLSTVDLQSPLFFVDLKFLFNDHLPLNKHKLEKVINEALFKSSKPLFSLYSLLHKYVLSLQMYMIHVELLDLEINGKYSGGNLVHHYDAKKNMITLKYWLQSRLNGKCSAIIGVEGTSGNIILKWNRNGVKNEHSDVPTQYSCILNNLGNILNEITFNHSQMIKAELLSTGVFSEDEENPDFLLFHVPTTSVSVAPIQLKINLISGVFYVKNPSSLLQFYINQINSSSTTDELIHILGRLKLDKIILVLRNMFEKTGWSCNDVIKLNSSVTQDSAKGQKRILTRDLFIRLDDWPANWYLILSVVSSNSTCVIEQRIGKIKAIKGNWELRYLDSANATTSKLESMTYQKIVYLQKTILHRIVNHMIIDSLNELNISNKICSGDILRALPPYVSSTGVNNNLSIIAIELESFLEGSNALNHILESSMLLRIDYEKSDIKLFGKFKKDTKIIKYQCDELLIQFTNPGALSFYIFEEFTNLNNIVLYLTKFKQKLMQLVVLTDVIERLHNNFYSENFSIVALKPNEISFKYLRNSTDTHDCMIKIVTNDHNVENLDVKLSSSNPQYIVQPFIDDGHYDYHFIFNYLQFTSGFFGVLKEILSSYEHSNGYTTVSLQLHNLSEYELLYHNPETNTKITLIIELRNVSHNGTKKLQYYIHFSDDEHISTKSPAYPLVHQVRNTVFMIDNTALVNGSSVSLKKPKHPSAIKLSDGVSCDSPDIEGIIMEINDILKIDCM</sequence>
<dbReference type="GO" id="GO:0003712">
    <property type="term" value="F:transcription coregulator activity"/>
    <property type="evidence" value="ECO:0007669"/>
    <property type="project" value="UniProtKB-UniRule"/>
</dbReference>
<evidence type="ECO:0000256" key="5">
    <source>
        <dbReference type="ARBA" id="ARBA00023159"/>
    </source>
</evidence>
<keyword evidence="5 9" id="KW-0010">Activator</keyword>
<dbReference type="GO" id="GO:0016592">
    <property type="term" value="C:mediator complex"/>
    <property type="evidence" value="ECO:0007669"/>
    <property type="project" value="UniProtKB-UniRule"/>
</dbReference>
<accession>A0A1G4M793</accession>
<dbReference type="AlphaFoldDB" id="A0A1G4M793"/>
<evidence type="ECO:0000256" key="8">
    <source>
        <dbReference type="ARBA" id="ARBA00032007"/>
    </source>
</evidence>
<evidence type="ECO:0000256" key="2">
    <source>
        <dbReference type="ARBA" id="ARBA00007813"/>
    </source>
</evidence>
<proteinExistence type="inferred from homology"/>
<dbReference type="InterPro" id="IPR013947">
    <property type="entry name" value="Mediator_Med14"/>
</dbReference>
<evidence type="ECO:0000256" key="1">
    <source>
        <dbReference type="ARBA" id="ARBA00004123"/>
    </source>
</evidence>
<evidence type="ECO:0000313" key="13">
    <source>
        <dbReference type="Proteomes" id="UP000190831"/>
    </source>
</evidence>
<dbReference type="GO" id="GO:0006357">
    <property type="term" value="P:regulation of transcription by RNA polymerase II"/>
    <property type="evidence" value="ECO:0007669"/>
    <property type="project" value="InterPro"/>
</dbReference>
<dbReference type="PANTHER" id="PTHR12809:SF2">
    <property type="entry name" value="MEDIATOR OF RNA POLYMERASE II TRANSCRIPTION SUBUNIT 14"/>
    <property type="match status" value="1"/>
</dbReference>
<dbReference type="STRING" id="4955.A0A1G4M793"/>